<evidence type="ECO:0000313" key="3">
    <source>
        <dbReference type="EMBL" id="KAJ1184906.1"/>
    </source>
</evidence>
<organism evidence="3 4">
    <name type="scientific">Pleurodeles waltl</name>
    <name type="common">Iberian ribbed newt</name>
    <dbReference type="NCBI Taxonomy" id="8319"/>
    <lineage>
        <taxon>Eukaryota</taxon>
        <taxon>Metazoa</taxon>
        <taxon>Chordata</taxon>
        <taxon>Craniata</taxon>
        <taxon>Vertebrata</taxon>
        <taxon>Euteleostomi</taxon>
        <taxon>Amphibia</taxon>
        <taxon>Batrachia</taxon>
        <taxon>Caudata</taxon>
        <taxon>Salamandroidea</taxon>
        <taxon>Salamandridae</taxon>
        <taxon>Pleurodelinae</taxon>
        <taxon>Pleurodeles</taxon>
    </lineage>
</organism>
<dbReference type="Proteomes" id="UP001066276">
    <property type="component" value="Chromosome 3_1"/>
</dbReference>
<gene>
    <name evidence="3" type="ORF">NDU88_001703</name>
</gene>
<feature type="chain" id="PRO_5043451320" evidence="2">
    <location>
        <begin position="17"/>
        <end position="204"/>
    </location>
</feature>
<reference evidence="3" key="1">
    <citation type="journal article" date="2022" name="bioRxiv">
        <title>Sequencing and chromosome-scale assembly of the giantPleurodeles waltlgenome.</title>
        <authorList>
            <person name="Brown T."/>
            <person name="Elewa A."/>
            <person name="Iarovenko S."/>
            <person name="Subramanian E."/>
            <person name="Araus A.J."/>
            <person name="Petzold A."/>
            <person name="Susuki M."/>
            <person name="Suzuki K.-i.T."/>
            <person name="Hayashi T."/>
            <person name="Toyoda A."/>
            <person name="Oliveira C."/>
            <person name="Osipova E."/>
            <person name="Leigh N.D."/>
            <person name="Simon A."/>
            <person name="Yun M.H."/>
        </authorList>
    </citation>
    <scope>NUCLEOTIDE SEQUENCE</scope>
    <source>
        <strain evidence="3">20211129_DDA</strain>
        <tissue evidence="3">Liver</tissue>
    </source>
</reference>
<accession>A0AAV7U8C9</accession>
<feature type="compositionally biased region" description="Polar residues" evidence="1">
    <location>
        <begin position="166"/>
        <end position="189"/>
    </location>
</feature>
<dbReference type="EMBL" id="JANPWB010000005">
    <property type="protein sequence ID" value="KAJ1184906.1"/>
    <property type="molecule type" value="Genomic_DNA"/>
</dbReference>
<keyword evidence="2" id="KW-0732">Signal</keyword>
<proteinExistence type="predicted"/>
<feature type="signal peptide" evidence="2">
    <location>
        <begin position="1"/>
        <end position="16"/>
    </location>
</feature>
<comment type="caution">
    <text evidence="3">The sequence shown here is derived from an EMBL/GenBank/DDBJ whole genome shotgun (WGS) entry which is preliminary data.</text>
</comment>
<sequence length="204" mass="22134">METVLFLVALPLFLLSREDVKMLEDEFTLEELAGPLRTMQSGNVLGLNGLPGGETVFVGWFGSPDYAKDPVPFCLHSGIALLQIHAYYWAAQLQVINDWAYAPIGDPVVHLDRCAMVTPLGSTTSTLVVAGWLDPFPLGLFSLPGLCPPGLQATGKKSKAMEVHSRSMSPQQSRGNQTGHPETSSSPANPSEHGKRGPMWHRDL</sequence>
<keyword evidence="4" id="KW-1185">Reference proteome</keyword>
<feature type="region of interest" description="Disordered" evidence="1">
    <location>
        <begin position="153"/>
        <end position="204"/>
    </location>
</feature>
<protein>
    <submittedName>
        <fullName evidence="3">Uncharacterized protein</fullName>
    </submittedName>
</protein>
<feature type="compositionally biased region" description="Basic and acidic residues" evidence="1">
    <location>
        <begin position="192"/>
        <end position="204"/>
    </location>
</feature>
<name>A0AAV7U8C9_PLEWA</name>
<evidence type="ECO:0000313" key="4">
    <source>
        <dbReference type="Proteomes" id="UP001066276"/>
    </source>
</evidence>
<evidence type="ECO:0000256" key="2">
    <source>
        <dbReference type="SAM" id="SignalP"/>
    </source>
</evidence>
<evidence type="ECO:0000256" key="1">
    <source>
        <dbReference type="SAM" id="MobiDB-lite"/>
    </source>
</evidence>
<dbReference type="AlphaFoldDB" id="A0AAV7U8C9"/>